<dbReference type="PANTHER" id="PTHR36111:SF2">
    <property type="entry name" value="INNER MEMBRANE PROTEIN"/>
    <property type="match status" value="1"/>
</dbReference>
<gene>
    <name evidence="2" type="ORF">EO244_09985</name>
</gene>
<dbReference type="InterPro" id="IPR007563">
    <property type="entry name" value="DUF554"/>
</dbReference>
<accession>A0A4Q1JKM0</accession>
<evidence type="ECO:0000313" key="3">
    <source>
        <dbReference type="Proteomes" id="UP000289703"/>
    </source>
</evidence>
<evidence type="ECO:0000313" key="2">
    <source>
        <dbReference type="EMBL" id="RXQ93898.1"/>
    </source>
</evidence>
<feature type="transmembrane region" description="Helical" evidence="1">
    <location>
        <begin position="182"/>
        <end position="201"/>
    </location>
</feature>
<dbReference type="Proteomes" id="UP000289703">
    <property type="component" value="Unassembled WGS sequence"/>
</dbReference>
<keyword evidence="1" id="KW-0472">Membrane</keyword>
<dbReference type="AlphaFoldDB" id="A0A4Q1JKM0"/>
<feature type="transmembrane region" description="Helical" evidence="1">
    <location>
        <begin position="95"/>
        <end position="115"/>
    </location>
</feature>
<dbReference type="OrthoDB" id="9797976at2"/>
<evidence type="ECO:0000256" key="1">
    <source>
        <dbReference type="SAM" id="Phobius"/>
    </source>
</evidence>
<organism evidence="2 3">
    <name type="scientific">Ancylomarina salipaludis</name>
    <dbReference type="NCBI Taxonomy" id="2501299"/>
    <lineage>
        <taxon>Bacteria</taxon>
        <taxon>Pseudomonadati</taxon>
        <taxon>Bacteroidota</taxon>
        <taxon>Bacteroidia</taxon>
        <taxon>Marinilabiliales</taxon>
        <taxon>Marinifilaceae</taxon>
        <taxon>Ancylomarina</taxon>
    </lineage>
</organism>
<keyword evidence="3" id="KW-1185">Reference proteome</keyword>
<feature type="transmembrane region" description="Helical" evidence="1">
    <location>
        <begin position="135"/>
        <end position="154"/>
    </location>
</feature>
<proteinExistence type="predicted"/>
<dbReference type="RefSeq" id="WP_129254532.1">
    <property type="nucleotide sequence ID" value="NZ_SAXA01000008.1"/>
</dbReference>
<protein>
    <submittedName>
        <fullName evidence="2">DUF554 domain-containing protein</fullName>
    </submittedName>
</protein>
<comment type="caution">
    <text evidence="2">The sequence shown here is derived from an EMBL/GenBank/DDBJ whole genome shotgun (WGS) entry which is preliminary data.</text>
</comment>
<feature type="transmembrane region" description="Helical" evidence="1">
    <location>
        <begin position="29"/>
        <end position="50"/>
    </location>
</feature>
<keyword evidence="1" id="KW-0812">Transmembrane</keyword>
<feature type="transmembrane region" description="Helical" evidence="1">
    <location>
        <begin position="6"/>
        <end position="22"/>
    </location>
</feature>
<keyword evidence="1" id="KW-1133">Transmembrane helix</keyword>
<reference evidence="2 3" key="1">
    <citation type="submission" date="2019-01" db="EMBL/GenBank/DDBJ databases">
        <title>Ancylomarina salipaludis sp. nov., isolated from a salt marsh.</title>
        <authorList>
            <person name="Yoon J.-H."/>
        </authorList>
    </citation>
    <scope>NUCLEOTIDE SEQUENCE [LARGE SCALE GENOMIC DNA]</scope>
    <source>
        <strain evidence="2 3">SHSM-M15</strain>
    </source>
</reference>
<sequence length="226" mass="24334">MIGTLVNVGAVILGSAIGLAFRSRIPKRLFEIVFQAIGLFTISLGLVMAFKANNMLIMIFSLVTGSLLGEWINIEKGTEKLSDIIKRKLGKEEDNSFSTGMITAFLLFCMGSMSILGCFEEGMGKGANLLFTKSIMDGFSAIALTAAFGIGVMFSSVPLFIYQAALTLLAVFFGNIIPDAIITELTGIGGILILGLGVTILDIKRIRVLNMLPALLIEVLLCYFFL</sequence>
<dbReference type="EMBL" id="SAXA01000008">
    <property type="protein sequence ID" value="RXQ93898.1"/>
    <property type="molecule type" value="Genomic_DNA"/>
</dbReference>
<dbReference type="Pfam" id="PF04474">
    <property type="entry name" value="DUF554"/>
    <property type="match status" value="1"/>
</dbReference>
<dbReference type="PANTHER" id="PTHR36111">
    <property type="entry name" value="INNER MEMBRANE PROTEIN-RELATED"/>
    <property type="match status" value="1"/>
</dbReference>
<name>A0A4Q1JKM0_9BACT</name>